<accession>A0A2N5N8P1</accession>
<proteinExistence type="predicted"/>
<gene>
    <name evidence="1" type="ORF">B8V81_0945</name>
</gene>
<name>A0A2N5N8P1_9BACL</name>
<dbReference type="EMBL" id="NFEZ01000003">
    <property type="protein sequence ID" value="PLT46721.1"/>
    <property type="molecule type" value="Genomic_DNA"/>
</dbReference>
<reference evidence="1 2" key="1">
    <citation type="submission" date="2017-05" db="EMBL/GenBank/DDBJ databases">
        <title>Functional genome analysis of Paenibacillus pasadenensis strain R16: insights on endophytic life style and antifungal activity.</title>
        <authorList>
            <person name="Passera A."/>
            <person name="Marcolungo L."/>
            <person name="Casati P."/>
            <person name="Brasca M."/>
            <person name="Quaglino F."/>
            <person name="Delledonne M."/>
        </authorList>
    </citation>
    <scope>NUCLEOTIDE SEQUENCE [LARGE SCALE GENOMIC DNA]</scope>
    <source>
        <strain evidence="1 2">R16</strain>
    </source>
</reference>
<sequence length="37" mass="4146">MAGVMKFLDCLHLCRCADGTLCLLQRRSADGPSFRFL</sequence>
<keyword evidence="2" id="KW-1185">Reference proteome</keyword>
<comment type="caution">
    <text evidence="1">The sequence shown here is derived from an EMBL/GenBank/DDBJ whole genome shotgun (WGS) entry which is preliminary data.</text>
</comment>
<evidence type="ECO:0000313" key="1">
    <source>
        <dbReference type="EMBL" id="PLT46721.1"/>
    </source>
</evidence>
<evidence type="ECO:0000313" key="2">
    <source>
        <dbReference type="Proteomes" id="UP000234789"/>
    </source>
</evidence>
<organism evidence="1 2">
    <name type="scientific">Paenibacillus pasadenensis</name>
    <dbReference type="NCBI Taxonomy" id="217090"/>
    <lineage>
        <taxon>Bacteria</taxon>
        <taxon>Bacillati</taxon>
        <taxon>Bacillota</taxon>
        <taxon>Bacilli</taxon>
        <taxon>Bacillales</taxon>
        <taxon>Paenibacillaceae</taxon>
        <taxon>Paenibacillus</taxon>
    </lineage>
</organism>
<dbReference type="AlphaFoldDB" id="A0A2N5N8P1"/>
<protein>
    <submittedName>
        <fullName evidence="1">Uncharacterized protein</fullName>
    </submittedName>
</protein>
<dbReference type="Proteomes" id="UP000234789">
    <property type="component" value="Unassembled WGS sequence"/>
</dbReference>